<reference evidence="2" key="1">
    <citation type="journal article" date="2019" name="Int. J. Syst. Evol. Microbiol.">
        <title>The Global Catalogue of Microorganisms (GCM) 10K type strain sequencing project: providing services to taxonomists for standard genome sequencing and annotation.</title>
        <authorList>
            <consortium name="The Broad Institute Genomics Platform"/>
            <consortium name="The Broad Institute Genome Sequencing Center for Infectious Disease"/>
            <person name="Wu L."/>
            <person name="Ma J."/>
        </authorList>
    </citation>
    <scope>NUCLEOTIDE SEQUENCE [LARGE SCALE GENOMIC DNA]</scope>
    <source>
        <strain evidence="2">NBRC 112416</strain>
    </source>
</reference>
<evidence type="ECO:0000313" key="2">
    <source>
        <dbReference type="Proteomes" id="UP001156691"/>
    </source>
</evidence>
<dbReference type="Proteomes" id="UP001156691">
    <property type="component" value="Unassembled WGS sequence"/>
</dbReference>
<dbReference type="RefSeq" id="WP_284342458.1">
    <property type="nucleotide sequence ID" value="NZ_BSNS01000022.1"/>
</dbReference>
<accession>A0ABQ5WAI8</accession>
<keyword evidence="2" id="KW-1185">Reference proteome</keyword>
<proteinExistence type="predicted"/>
<protein>
    <recommendedName>
        <fullName evidence="3">ABC transporter permease</fullName>
    </recommendedName>
</protein>
<evidence type="ECO:0000313" key="1">
    <source>
        <dbReference type="EMBL" id="GLQ57084.1"/>
    </source>
</evidence>
<dbReference type="EMBL" id="BSNS01000022">
    <property type="protein sequence ID" value="GLQ57084.1"/>
    <property type="molecule type" value="Genomic_DNA"/>
</dbReference>
<gene>
    <name evidence="1" type="ORF">GCM10010862_43430</name>
</gene>
<evidence type="ECO:0008006" key="3">
    <source>
        <dbReference type="Google" id="ProtNLM"/>
    </source>
</evidence>
<comment type="caution">
    <text evidence="1">The sequence shown here is derived from an EMBL/GenBank/DDBJ whole genome shotgun (WGS) entry which is preliminary data.</text>
</comment>
<name>A0ABQ5WAI8_9HYPH</name>
<organism evidence="1 2">
    <name type="scientific">Devosia nitrariae</name>
    <dbReference type="NCBI Taxonomy" id="2071872"/>
    <lineage>
        <taxon>Bacteria</taxon>
        <taxon>Pseudomonadati</taxon>
        <taxon>Pseudomonadota</taxon>
        <taxon>Alphaproteobacteria</taxon>
        <taxon>Hyphomicrobiales</taxon>
        <taxon>Devosiaceae</taxon>
        <taxon>Devosia</taxon>
    </lineage>
</organism>
<sequence>MSTVFRPVMPFLAAFVFSLVLVAPIALTIGMAGRQSHSESGAGLVFYHAVLGISR</sequence>